<feature type="non-terminal residue" evidence="3">
    <location>
        <position position="183"/>
    </location>
</feature>
<evidence type="ECO:0000259" key="2">
    <source>
        <dbReference type="Pfam" id="PF12792"/>
    </source>
</evidence>
<dbReference type="EMBL" id="QORE01001894">
    <property type="protein sequence ID" value="RCI70701.1"/>
    <property type="molecule type" value="Genomic_DNA"/>
</dbReference>
<keyword evidence="1" id="KW-0812">Transmembrane</keyword>
<evidence type="ECO:0000313" key="3">
    <source>
        <dbReference type="EMBL" id="RCI70701.1"/>
    </source>
</evidence>
<dbReference type="Proteomes" id="UP000253594">
    <property type="component" value="Unassembled WGS sequence"/>
</dbReference>
<dbReference type="Pfam" id="PF12792">
    <property type="entry name" value="CSS-motif"/>
    <property type="match status" value="1"/>
</dbReference>
<proteinExistence type="predicted"/>
<protein>
    <submittedName>
        <fullName evidence="3">Cyclic diguanylate phosphodiesterase</fullName>
    </submittedName>
</protein>
<sequence length="183" mass="20301">MPIPVKRARRKALRLSLSVLVGVMPIVLGLLILYWQAERSLQETSEQAAGNAVRQFERMLDNAALAARKVMPVAGRPCPEAELALREQVAIMPFVRSVNLTRDNTIYCTSLFGGFDEPVRIENYVDGRLLLMPGNQVTPDAALLVLRDFDGKRGVLAAIAGRYLSYVLDLVDRRSRQVLLVGP</sequence>
<accession>A0A367M0H4</accession>
<name>A0A367M0H4_PSEAI</name>
<dbReference type="InterPro" id="IPR024744">
    <property type="entry name" value="CSS-motif_dom"/>
</dbReference>
<keyword evidence="1" id="KW-1133">Transmembrane helix</keyword>
<gene>
    <name evidence="3" type="ORF">DT376_33110</name>
</gene>
<dbReference type="AlphaFoldDB" id="A0A367M0H4"/>
<keyword evidence="1" id="KW-0472">Membrane</keyword>
<organism evidence="3 4">
    <name type="scientific">Pseudomonas aeruginosa</name>
    <dbReference type="NCBI Taxonomy" id="287"/>
    <lineage>
        <taxon>Bacteria</taxon>
        <taxon>Pseudomonadati</taxon>
        <taxon>Pseudomonadota</taxon>
        <taxon>Gammaproteobacteria</taxon>
        <taxon>Pseudomonadales</taxon>
        <taxon>Pseudomonadaceae</taxon>
        <taxon>Pseudomonas</taxon>
    </lineage>
</organism>
<evidence type="ECO:0000256" key="1">
    <source>
        <dbReference type="SAM" id="Phobius"/>
    </source>
</evidence>
<reference evidence="3 4" key="1">
    <citation type="submission" date="2018-07" db="EMBL/GenBank/DDBJ databases">
        <title>Mechanisms of high-level aminoglycoside resistance among Gram-negative pathogens in Brazil.</title>
        <authorList>
            <person name="Ballaben A.S."/>
            <person name="Darini A.L.C."/>
            <person name="Doi Y."/>
        </authorList>
    </citation>
    <scope>NUCLEOTIDE SEQUENCE [LARGE SCALE GENOMIC DNA]</scope>
    <source>
        <strain evidence="3 4">B2-305</strain>
    </source>
</reference>
<comment type="caution">
    <text evidence="3">The sequence shown here is derived from an EMBL/GenBank/DDBJ whole genome shotgun (WGS) entry which is preliminary data.</text>
</comment>
<feature type="domain" description="Putative cyclic diguanylate phosphodiesterase CSS motif-containing" evidence="2">
    <location>
        <begin position="42"/>
        <end position="181"/>
    </location>
</feature>
<feature type="transmembrane region" description="Helical" evidence="1">
    <location>
        <begin position="12"/>
        <end position="35"/>
    </location>
</feature>
<evidence type="ECO:0000313" key="4">
    <source>
        <dbReference type="Proteomes" id="UP000253594"/>
    </source>
</evidence>